<dbReference type="EMBL" id="MJBI02000001">
    <property type="protein sequence ID" value="RAI82955.1"/>
    <property type="molecule type" value="Genomic_DNA"/>
</dbReference>
<sequence length="691" mass="80799">MSTAYIDDFQIITLHYDLVENPQNYFKTIQLVSNKFVHNLDLIETNHFENHSYYKFKTDRPIDISDKFFIHIKQLKIPVILGKVTQTDTFEQMFDAREHEFGAIVRDNKTTFTVWSPVAKVIKLNINDKSHTMEKLKDGTHRITLYGNYHLQSYHYDAYINHQWIQVNDPYSKGLTLNATESVVIDFNKTNIDGFYDLSRPETMQKDALIYEVHVRDFTMHPNSGVSPENKGKLLGLIEPHTTTATGESTGFDYLTQLGITHVELLPINDFARVDDIEFEKAYNWGYDPEYFQTIDGSYSTQPANAAKRIQELKHVVHAFHEKGIGVILDVVFNHVFYMPNSSFDKLVPGYYFRYHEDGTVSNGTGVGNDTKTERLMMRKFFVDTIKYYIHEFKIDGFRFDLMGTIDIDTMQEIKSVVMQDNPNAFLLGEGWDLATALPKELKTTHENAYKLPEIHFFNDYFRDTLKGNNFNLMDRGYFNGGGRYYERMFNIFIGLKGELPVNQTVNYVEVHDNHTLFDRINYTSNKSLAEKNMIHQLATVFTILSLGTPFLHAGQEFYRTKYGHGNTYNLSDFINRIDWNRRIKYKEDINLIKRAIQIRNEHRIFRTKNIDKINKRIIPFELEHPLLGILLFDSKSELILLFNPTPLHHIVNLPRMGEFMVILSNYNEDIAIKNFYDLSPFEYVVLKKKL</sequence>
<name>A0A2G5NP53_9STAP</name>
<keyword evidence="4" id="KW-1185">Reference proteome</keyword>
<dbReference type="GO" id="GO:0005975">
    <property type="term" value="P:carbohydrate metabolic process"/>
    <property type="evidence" value="ECO:0007669"/>
    <property type="project" value="InterPro"/>
</dbReference>
<evidence type="ECO:0000259" key="2">
    <source>
        <dbReference type="SMART" id="SM00642"/>
    </source>
</evidence>
<dbReference type="InterPro" id="IPR011840">
    <property type="entry name" value="PulA_typeI"/>
</dbReference>
<evidence type="ECO:0000313" key="4">
    <source>
        <dbReference type="Proteomes" id="UP000229523"/>
    </source>
</evidence>
<reference evidence="3 4" key="1">
    <citation type="journal article" date="2018" name="Front. Microbiol.">
        <title>Description and Comparative Genomics of Macrococcus caseolyticus subsp. hominis subsp. nov., Macrococcus goetzii sp. nov., Macrococcus epidermidis sp. nov., and Macrococcus bohemicus sp. nov., Novel Macrococci From Human Clinical Material With Virulence Potential and Suspected Uptake of Foreign DNA by Natural Transformation.</title>
        <authorList>
            <person name="Maslanova I."/>
            <person name="Wertheimer Z."/>
            <person name="Sedlacek I."/>
            <person name="Svec P."/>
            <person name="Indrakova A."/>
            <person name="Kovarovic V."/>
            <person name="Schumann P."/>
            <person name="Sproer C."/>
            <person name="Kralova S."/>
            <person name="Sedo O."/>
            <person name="Kristofova L."/>
            <person name="Vrbovska V."/>
            <person name="Fuzik T."/>
            <person name="Petras P."/>
            <person name="Zdrahal Z."/>
            <person name="Ruzickova V."/>
            <person name="Doskar J."/>
            <person name="Pantucek R."/>
        </authorList>
    </citation>
    <scope>NUCLEOTIDE SEQUENCE [LARGE SCALE GENOMIC DNA]</scope>
    <source>
        <strain evidence="3 4">CCM 4927</strain>
    </source>
</reference>
<dbReference type="InterPro" id="IPR014756">
    <property type="entry name" value="Ig_E-set"/>
</dbReference>
<dbReference type="PANTHER" id="PTHR43002">
    <property type="entry name" value="GLYCOGEN DEBRANCHING ENZYME"/>
    <property type="match status" value="1"/>
</dbReference>
<keyword evidence="3" id="KW-0326">Glycosidase</keyword>
<accession>A0A2G5NP53</accession>
<dbReference type="Proteomes" id="UP000229523">
    <property type="component" value="Unassembled WGS sequence"/>
</dbReference>
<dbReference type="Gene3D" id="3.20.20.80">
    <property type="entry name" value="Glycosidases"/>
    <property type="match status" value="1"/>
</dbReference>
<dbReference type="Gene3D" id="2.60.40.10">
    <property type="entry name" value="Immunoglobulins"/>
    <property type="match status" value="1"/>
</dbReference>
<dbReference type="EC" id="3.2.1.41" evidence="3"/>
<protein>
    <submittedName>
        <fullName evidence="3">Type I pullulanase</fullName>
        <ecNumber evidence="3">3.2.1.41</ecNumber>
    </submittedName>
</protein>
<comment type="caution">
    <text evidence="3">The sequence shown here is derived from an EMBL/GenBank/DDBJ whole genome shotgun (WGS) entry which is preliminary data.</text>
</comment>
<dbReference type="GO" id="GO:0051060">
    <property type="term" value="F:pullulanase activity"/>
    <property type="evidence" value="ECO:0007669"/>
    <property type="project" value="UniProtKB-EC"/>
</dbReference>
<dbReference type="Pfam" id="PF00128">
    <property type="entry name" value="Alpha-amylase"/>
    <property type="match status" value="1"/>
</dbReference>
<dbReference type="NCBIfam" id="TIGR02104">
    <property type="entry name" value="pulA_typeI"/>
    <property type="match status" value="1"/>
</dbReference>
<keyword evidence="3" id="KW-0378">Hydrolase</keyword>
<gene>
    <name evidence="3" type="primary">pulA</name>
    <name evidence="3" type="ORF">BFS35_004510</name>
</gene>
<evidence type="ECO:0000313" key="3">
    <source>
        <dbReference type="EMBL" id="RAI82955.1"/>
    </source>
</evidence>
<dbReference type="Gene3D" id="2.60.40.2320">
    <property type="match status" value="1"/>
</dbReference>
<organism evidence="3 4">
    <name type="scientific">Macrococcoides goetzii</name>
    <dbReference type="NCBI Taxonomy" id="1891097"/>
    <lineage>
        <taxon>Bacteria</taxon>
        <taxon>Bacillati</taxon>
        <taxon>Bacillota</taxon>
        <taxon>Bacilli</taxon>
        <taxon>Bacillales</taxon>
        <taxon>Staphylococcaceae</taxon>
        <taxon>Macrococcoides</taxon>
    </lineage>
</organism>
<dbReference type="CDD" id="cd02860">
    <property type="entry name" value="E_set_Pullulanase"/>
    <property type="match status" value="1"/>
</dbReference>
<dbReference type="InterPro" id="IPR006047">
    <property type="entry name" value="GH13_cat_dom"/>
</dbReference>
<evidence type="ECO:0000256" key="1">
    <source>
        <dbReference type="ARBA" id="ARBA00008061"/>
    </source>
</evidence>
<dbReference type="CDD" id="cd11341">
    <property type="entry name" value="AmyAc_Pullulanase_LD-like"/>
    <property type="match status" value="1"/>
</dbReference>
<dbReference type="InterPro" id="IPR017853">
    <property type="entry name" value="GH"/>
</dbReference>
<dbReference type="SUPFAM" id="SSF81296">
    <property type="entry name" value="E set domains"/>
    <property type="match status" value="1"/>
</dbReference>
<dbReference type="InterPro" id="IPR013783">
    <property type="entry name" value="Ig-like_fold"/>
</dbReference>
<dbReference type="SMART" id="SM00642">
    <property type="entry name" value="Aamy"/>
    <property type="match status" value="1"/>
</dbReference>
<dbReference type="RefSeq" id="WP_099580832.1">
    <property type="nucleotide sequence ID" value="NZ_MJBI02000001.1"/>
</dbReference>
<dbReference type="AlphaFoldDB" id="A0A2G5NP53"/>
<dbReference type="SUPFAM" id="SSF51445">
    <property type="entry name" value="(Trans)glycosidases"/>
    <property type="match status" value="1"/>
</dbReference>
<feature type="domain" description="Glycosyl hydrolase family 13 catalytic" evidence="2">
    <location>
        <begin position="212"/>
        <end position="600"/>
    </location>
</feature>
<proteinExistence type="inferred from homology"/>
<comment type="similarity">
    <text evidence="1">Belongs to the glycosyl hydrolase 13 family.</text>
</comment>